<protein>
    <submittedName>
        <fullName evidence="1">Zn-finger protein</fullName>
    </submittedName>
</protein>
<dbReference type="AlphaFoldDB" id="A0A8J2BRF7"/>
<dbReference type="EMBL" id="CAJNOB010000003">
    <property type="protein sequence ID" value="CAF0691910.1"/>
    <property type="molecule type" value="Genomic_DNA"/>
</dbReference>
<evidence type="ECO:0000313" key="1">
    <source>
        <dbReference type="EMBL" id="CAF0691910.1"/>
    </source>
</evidence>
<dbReference type="Proteomes" id="UP000663859">
    <property type="component" value="Unassembled WGS sequence"/>
</dbReference>
<comment type="caution">
    <text evidence="1">The sequence shown here is derived from an EMBL/GenBank/DDBJ whole genome shotgun (WGS) entry which is preliminary data.</text>
</comment>
<keyword evidence="2" id="KW-1185">Reference proteome</keyword>
<evidence type="ECO:0000313" key="2">
    <source>
        <dbReference type="Proteomes" id="UP000663859"/>
    </source>
</evidence>
<proteinExistence type="predicted"/>
<reference evidence="1" key="1">
    <citation type="submission" date="2021-02" db="EMBL/GenBank/DDBJ databases">
        <authorList>
            <person name="Cremers G."/>
            <person name="Picone N."/>
        </authorList>
    </citation>
    <scope>NUCLEOTIDE SEQUENCE</scope>
    <source>
        <strain evidence="1">PQ17</strain>
    </source>
</reference>
<gene>
    <name evidence="1" type="ORF">MPNT_110020</name>
</gene>
<name>A0A8J2BRF7_9BACT</name>
<organism evidence="1 2">
    <name type="scientific">Candidatus Methylacidithermus pantelleriae</name>
    <dbReference type="NCBI Taxonomy" id="2744239"/>
    <lineage>
        <taxon>Bacteria</taxon>
        <taxon>Pseudomonadati</taxon>
        <taxon>Verrucomicrobiota</taxon>
        <taxon>Methylacidiphilae</taxon>
        <taxon>Methylacidiphilales</taxon>
        <taxon>Methylacidiphilaceae</taxon>
        <taxon>Candidatus Methylacidithermus</taxon>
    </lineage>
</organism>
<accession>A0A8J2BRF7</accession>
<sequence>MVAMADPELEDRKKRAEKIIASPESYKVCEGCDSIVGAKVTNCPNCGSYRFDSSVERVVEQARILGSRPSRSISMTDYM</sequence>